<reference evidence="1 2" key="1">
    <citation type="submission" date="2023-07" db="EMBL/GenBank/DDBJ databases">
        <title>Nocardioides sp. nov WY-20 isolated from soil.</title>
        <authorList>
            <person name="Liu B."/>
            <person name="Wan Y."/>
        </authorList>
    </citation>
    <scope>NUCLEOTIDE SEQUENCE [LARGE SCALE GENOMIC DNA]</scope>
    <source>
        <strain evidence="1 2">WY-20</strain>
    </source>
</reference>
<accession>A0ABT9B0X6</accession>
<comment type="caution">
    <text evidence="1">The sequence shown here is derived from an EMBL/GenBank/DDBJ whole genome shotgun (WGS) entry which is preliminary data.</text>
</comment>
<dbReference type="RefSeq" id="WP_305027764.1">
    <property type="nucleotide sequence ID" value="NZ_JAUQTA010000001.1"/>
</dbReference>
<name>A0ABT9B0X6_9ACTN</name>
<proteinExistence type="predicted"/>
<evidence type="ECO:0000313" key="2">
    <source>
        <dbReference type="Proteomes" id="UP001233314"/>
    </source>
</evidence>
<dbReference type="Proteomes" id="UP001233314">
    <property type="component" value="Unassembled WGS sequence"/>
</dbReference>
<evidence type="ECO:0000313" key="1">
    <source>
        <dbReference type="EMBL" id="MDO7868390.1"/>
    </source>
</evidence>
<dbReference type="EMBL" id="JAUQTA010000001">
    <property type="protein sequence ID" value="MDO7868390.1"/>
    <property type="molecule type" value="Genomic_DNA"/>
</dbReference>
<sequence>MTGIDYYARGTFPAATVFPQTRRPELRLISTGGPLHDGDPLGNAVVTAVMR</sequence>
<protein>
    <submittedName>
        <fullName evidence="1">Uncharacterized protein</fullName>
    </submittedName>
</protein>
<gene>
    <name evidence="1" type="ORF">Q5722_08415</name>
</gene>
<organism evidence="1 2">
    <name type="scientific">Nocardioides jiangxiensis</name>
    <dbReference type="NCBI Taxonomy" id="3064524"/>
    <lineage>
        <taxon>Bacteria</taxon>
        <taxon>Bacillati</taxon>
        <taxon>Actinomycetota</taxon>
        <taxon>Actinomycetes</taxon>
        <taxon>Propionibacteriales</taxon>
        <taxon>Nocardioidaceae</taxon>
        <taxon>Nocardioides</taxon>
    </lineage>
</organism>
<keyword evidence="2" id="KW-1185">Reference proteome</keyword>